<dbReference type="Proteomes" id="UP000007963">
    <property type="component" value="Unassembled WGS sequence"/>
</dbReference>
<protein>
    <submittedName>
        <fullName evidence="2">Uncharacterized protein</fullName>
    </submittedName>
</protein>
<name>Q0CVW5_ASPTN</name>
<dbReference type="GeneID" id="4317055"/>
<dbReference type="AlphaFoldDB" id="Q0CVW5"/>
<evidence type="ECO:0000313" key="2">
    <source>
        <dbReference type="EMBL" id="EAU37131.1"/>
    </source>
</evidence>
<dbReference type="VEuPathDB" id="FungiDB:ATEG_02169"/>
<reference evidence="3" key="1">
    <citation type="submission" date="2005-09" db="EMBL/GenBank/DDBJ databases">
        <title>Annotation of the Aspergillus terreus NIH2624 genome.</title>
        <authorList>
            <person name="Birren B.W."/>
            <person name="Lander E.S."/>
            <person name="Galagan J.E."/>
            <person name="Nusbaum C."/>
            <person name="Devon K."/>
            <person name="Henn M."/>
            <person name="Ma L.-J."/>
            <person name="Jaffe D.B."/>
            <person name="Butler J."/>
            <person name="Alvarez P."/>
            <person name="Gnerre S."/>
            <person name="Grabherr M."/>
            <person name="Kleber M."/>
            <person name="Mauceli E.W."/>
            <person name="Brockman W."/>
            <person name="Rounsley S."/>
            <person name="Young S.K."/>
            <person name="LaButti K."/>
            <person name="Pushparaj V."/>
            <person name="DeCaprio D."/>
            <person name="Crawford M."/>
            <person name="Koehrsen M."/>
            <person name="Engels R."/>
            <person name="Montgomery P."/>
            <person name="Pearson M."/>
            <person name="Howarth C."/>
            <person name="Larson L."/>
            <person name="Luoma S."/>
            <person name="White J."/>
            <person name="Alvarado L."/>
            <person name="Kodira C.D."/>
            <person name="Zeng Q."/>
            <person name="Oleary S."/>
            <person name="Yandava C."/>
            <person name="Denning D.W."/>
            <person name="Nierman W.C."/>
            <person name="Milne T."/>
            <person name="Madden K."/>
        </authorList>
    </citation>
    <scope>NUCLEOTIDE SEQUENCE [LARGE SCALE GENOMIC DNA]</scope>
    <source>
        <strain evidence="3">NIH 2624 / FGSC A1156</strain>
    </source>
</reference>
<accession>Q0CVW5</accession>
<gene>
    <name evidence="2" type="ORF">ATEG_02169</name>
</gene>
<feature type="region of interest" description="Disordered" evidence="1">
    <location>
        <begin position="69"/>
        <end position="90"/>
    </location>
</feature>
<dbReference type="RefSeq" id="XP_001211347.1">
    <property type="nucleotide sequence ID" value="XM_001211347.1"/>
</dbReference>
<evidence type="ECO:0000313" key="3">
    <source>
        <dbReference type="Proteomes" id="UP000007963"/>
    </source>
</evidence>
<feature type="compositionally biased region" description="Basic and acidic residues" evidence="1">
    <location>
        <begin position="1"/>
        <end position="10"/>
    </location>
</feature>
<feature type="compositionally biased region" description="Polar residues" evidence="1">
    <location>
        <begin position="12"/>
        <end position="22"/>
    </location>
</feature>
<feature type="region of interest" description="Disordered" evidence="1">
    <location>
        <begin position="1"/>
        <end position="35"/>
    </location>
</feature>
<sequence length="197" mass="21658">MEKMKQREGHSACSSQTQQWPTRLTHDDPADNNNLASSTINILDELSPVQQTPTSLTPNTLTMEGPLMHLGDSAYRPPSFPDLGSSESQPRPENIDYLTATADLNIYGHVRTESIERTLAPVDVAANMSSWGVVLLSEGLPVQPRALCSNGSGFVPRPFVSQPAMSHGHGRGYLIRLRKHFGLHHLNNRRVGELLNS</sequence>
<evidence type="ECO:0000256" key="1">
    <source>
        <dbReference type="SAM" id="MobiDB-lite"/>
    </source>
</evidence>
<proteinExistence type="predicted"/>
<dbReference type="EMBL" id="CH476596">
    <property type="protein sequence ID" value="EAU37131.1"/>
    <property type="molecule type" value="Genomic_DNA"/>
</dbReference>
<dbReference type="HOGENOM" id="CLU_1383891_0_0_1"/>
<organism evidence="2 3">
    <name type="scientific">Aspergillus terreus (strain NIH 2624 / FGSC A1156)</name>
    <dbReference type="NCBI Taxonomy" id="341663"/>
    <lineage>
        <taxon>Eukaryota</taxon>
        <taxon>Fungi</taxon>
        <taxon>Dikarya</taxon>
        <taxon>Ascomycota</taxon>
        <taxon>Pezizomycotina</taxon>
        <taxon>Eurotiomycetes</taxon>
        <taxon>Eurotiomycetidae</taxon>
        <taxon>Eurotiales</taxon>
        <taxon>Aspergillaceae</taxon>
        <taxon>Aspergillus</taxon>
        <taxon>Aspergillus subgen. Circumdati</taxon>
    </lineage>
</organism>